<dbReference type="VEuPathDB" id="CryptoDB:Cvel_9373"/>
<organism evidence="2">
    <name type="scientific">Chromera velia CCMP2878</name>
    <dbReference type="NCBI Taxonomy" id="1169474"/>
    <lineage>
        <taxon>Eukaryota</taxon>
        <taxon>Sar</taxon>
        <taxon>Alveolata</taxon>
        <taxon>Colpodellida</taxon>
        <taxon>Chromeraceae</taxon>
        <taxon>Chromera</taxon>
    </lineage>
</organism>
<proteinExistence type="predicted"/>
<feature type="compositionally biased region" description="Basic and acidic residues" evidence="1">
    <location>
        <begin position="135"/>
        <end position="145"/>
    </location>
</feature>
<feature type="region of interest" description="Disordered" evidence="1">
    <location>
        <begin position="126"/>
        <end position="176"/>
    </location>
</feature>
<dbReference type="AlphaFoldDB" id="A0A0G4HXX3"/>
<accession>A0A0G4HXX3</accession>
<protein>
    <recommendedName>
        <fullName evidence="3">Membrane dipeptidase</fullName>
    </recommendedName>
</protein>
<evidence type="ECO:0000256" key="1">
    <source>
        <dbReference type="SAM" id="MobiDB-lite"/>
    </source>
</evidence>
<sequence>MIRSASPAFLELNDSLPFVSDLHCDALLWRDRSLLEENSIGHVDLPRLLKENVALQVFTVVSHAPLFQNNDRNVDGQINQVMALGLLQRWGWGEMTFFGREGAWTGGAVEGGSGTIGLEETACPCAHSRRPGRPRQGEGGREKKSCGGTLGSGRSSRESDSVQKYQHPLNHVDQSW</sequence>
<dbReference type="Gene3D" id="3.20.20.140">
    <property type="entry name" value="Metal-dependent hydrolases"/>
    <property type="match status" value="1"/>
</dbReference>
<reference evidence="2" key="1">
    <citation type="submission" date="2014-11" db="EMBL/GenBank/DDBJ databases">
        <authorList>
            <person name="Otto D Thomas"/>
            <person name="Naeem Raeece"/>
        </authorList>
    </citation>
    <scope>NUCLEOTIDE SEQUENCE</scope>
</reference>
<gene>
    <name evidence="2" type="ORF">Cvel_9373</name>
</gene>
<name>A0A0G4HXX3_9ALVE</name>
<dbReference type="EMBL" id="CDMZ01004313">
    <property type="protein sequence ID" value="CEM49365.1"/>
    <property type="molecule type" value="Genomic_DNA"/>
</dbReference>
<evidence type="ECO:0008006" key="3">
    <source>
        <dbReference type="Google" id="ProtNLM"/>
    </source>
</evidence>
<evidence type="ECO:0000313" key="2">
    <source>
        <dbReference type="EMBL" id="CEM49365.1"/>
    </source>
</evidence>